<dbReference type="InterPro" id="IPR023393">
    <property type="entry name" value="START-like_dom_sf"/>
</dbReference>
<dbReference type="RefSeq" id="WP_204661448.1">
    <property type="nucleotide sequence ID" value="NZ_CP056775.1"/>
</dbReference>
<dbReference type="CDD" id="cd07814">
    <property type="entry name" value="SRPBCC_CalC_Aha1-like"/>
    <property type="match status" value="1"/>
</dbReference>
<sequence>MESKTAVICPPDLTLRPLSLKVEKLLALPVIKVFRAWTTEFDLWFAAPGSLLGKPEPNCPFYFETFYGGIRHPHYGRFLSIEEPHRVEMTWITGASGTRGAETLLTIELVPHEVGTFIKLTHAGFADTASRDLHNEAWPLILGQLHERMSRPAD</sequence>
<dbReference type="Gene3D" id="3.30.530.20">
    <property type="match status" value="1"/>
</dbReference>
<evidence type="ECO:0000313" key="3">
    <source>
        <dbReference type="EMBL" id="QRR00414.1"/>
    </source>
</evidence>
<dbReference type="SUPFAM" id="SSF55961">
    <property type="entry name" value="Bet v1-like"/>
    <property type="match status" value="1"/>
</dbReference>
<proteinExistence type="inferred from homology"/>
<keyword evidence="4" id="KW-1185">Reference proteome</keyword>
<organism evidence="3 4">
    <name type="scientific">Dyadobacter sandarakinus</name>
    <dbReference type="NCBI Taxonomy" id="2747268"/>
    <lineage>
        <taxon>Bacteria</taxon>
        <taxon>Pseudomonadati</taxon>
        <taxon>Bacteroidota</taxon>
        <taxon>Cytophagia</taxon>
        <taxon>Cytophagales</taxon>
        <taxon>Spirosomataceae</taxon>
        <taxon>Dyadobacter</taxon>
    </lineage>
</organism>
<gene>
    <name evidence="3" type="ORF">HWI92_05575</name>
</gene>
<reference evidence="3 4" key="1">
    <citation type="submission" date="2020-06" db="EMBL/GenBank/DDBJ databases">
        <title>Dyadobacter sandarakinus sp. nov., isolated from the soil of the Arctic Yellow River Station.</title>
        <authorList>
            <person name="Zhang Y."/>
            <person name="Peng F."/>
        </authorList>
    </citation>
    <scope>NUCLEOTIDE SEQUENCE [LARGE SCALE GENOMIC DNA]</scope>
    <source>
        <strain evidence="3 4">Q3-56</strain>
    </source>
</reference>
<evidence type="ECO:0000313" key="4">
    <source>
        <dbReference type="Proteomes" id="UP000612680"/>
    </source>
</evidence>
<comment type="similarity">
    <text evidence="1">Belongs to the AHA1 family.</text>
</comment>
<protein>
    <submittedName>
        <fullName evidence="3">SRPBCC domain-containing protein</fullName>
    </submittedName>
</protein>
<dbReference type="Proteomes" id="UP000612680">
    <property type="component" value="Chromosome"/>
</dbReference>
<accession>A0ABX7I2X7</accession>
<dbReference type="InterPro" id="IPR013538">
    <property type="entry name" value="ASHA1/2-like_C"/>
</dbReference>
<name>A0ABX7I2X7_9BACT</name>
<dbReference type="Pfam" id="PF08327">
    <property type="entry name" value="AHSA1"/>
    <property type="match status" value="1"/>
</dbReference>
<evidence type="ECO:0000259" key="2">
    <source>
        <dbReference type="Pfam" id="PF08327"/>
    </source>
</evidence>
<dbReference type="EMBL" id="CP056775">
    <property type="protein sequence ID" value="QRR00414.1"/>
    <property type="molecule type" value="Genomic_DNA"/>
</dbReference>
<feature type="domain" description="Activator of Hsp90 ATPase homologue 1/2-like C-terminal" evidence="2">
    <location>
        <begin position="28"/>
        <end position="148"/>
    </location>
</feature>
<evidence type="ECO:0000256" key="1">
    <source>
        <dbReference type="ARBA" id="ARBA00006817"/>
    </source>
</evidence>